<sequence>MTGDPNYHYEFGGKELQKETGWNDFGARMYMSDIGRWGVVDPMAEAEPSWTPYRYGFNNPILFTDPTGMIEQTDIDKMLNTGGSYNYSNGNLNYLGGGNLGGNYFIDDRYKEGYYTPAVDYLEFDIPQLTINVPKSYKGNSALMRLSMGMEIPKYLATYVGRQVPDYDPLTWVKNDGPIKYIGGAGDVTGVFEVGGMILSASDNKGMNLAAIPLLVMTRNGDDVLKLLAAEKGILIGTGTTKKGTLKADFLFENSNDAKNFSSSMLGANKTRMYNERGKWIGWKNSSEDAVYWGHGDWGKGKGSSTFPHINYEVNGQKGHFFLKDKIKNKGFEDELKKYFNLGN</sequence>
<dbReference type="Proteomes" id="UP000184518">
    <property type="component" value="Unassembled WGS sequence"/>
</dbReference>
<dbReference type="PANTHER" id="PTHR32305:SF15">
    <property type="entry name" value="PROTEIN RHSA-RELATED"/>
    <property type="match status" value="1"/>
</dbReference>
<dbReference type="InterPro" id="IPR050708">
    <property type="entry name" value="T6SS_VgrG/RHS"/>
</dbReference>
<accession>A0A1M5BRR8</accession>
<protein>
    <submittedName>
        <fullName evidence="1">RHS repeat-associated core domain-containing protein</fullName>
    </submittedName>
</protein>
<proteinExistence type="predicted"/>
<dbReference type="InterPro" id="IPR022385">
    <property type="entry name" value="Rhs_assc_core"/>
</dbReference>
<dbReference type="Gene3D" id="2.180.10.10">
    <property type="entry name" value="RHS repeat-associated core"/>
    <property type="match status" value="1"/>
</dbReference>
<keyword evidence="2" id="KW-1185">Reference proteome</keyword>
<reference evidence="2" key="1">
    <citation type="submission" date="2016-11" db="EMBL/GenBank/DDBJ databases">
        <authorList>
            <person name="Varghese N."/>
            <person name="Submissions S."/>
        </authorList>
    </citation>
    <scope>NUCLEOTIDE SEQUENCE [LARGE SCALE GENOMIC DNA]</scope>
    <source>
        <strain evidence="2">DSM 27619</strain>
    </source>
</reference>
<dbReference type="NCBIfam" id="TIGR03696">
    <property type="entry name" value="Rhs_assc_core"/>
    <property type="match status" value="1"/>
</dbReference>
<dbReference type="EMBL" id="FQUT01000004">
    <property type="protein sequence ID" value="SHF45208.1"/>
    <property type="molecule type" value="Genomic_DNA"/>
</dbReference>
<dbReference type="PANTHER" id="PTHR32305">
    <property type="match status" value="1"/>
</dbReference>
<dbReference type="STRING" id="1416778.SAMN05443633_104272"/>
<organism evidence="1 2">
    <name type="scientific">Chryseobacterium arachidis</name>
    <dbReference type="NCBI Taxonomy" id="1416778"/>
    <lineage>
        <taxon>Bacteria</taxon>
        <taxon>Pseudomonadati</taxon>
        <taxon>Bacteroidota</taxon>
        <taxon>Flavobacteriia</taxon>
        <taxon>Flavobacteriales</taxon>
        <taxon>Weeksellaceae</taxon>
        <taxon>Chryseobacterium group</taxon>
        <taxon>Chryseobacterium</taxon>
    </lineage>
</organism>
<evidence type="ECO:0000313" key="2">
    <source>
        <dbReference type="Proteomes" id="UP000184518"/>
    </source>
</evidence>
<name>A0A1M5BRR8_9FLAO</name>
<dbReference type="AlphaFoldDB" id="A0A1M5BRR8"/>
<evidence type="ECO:0000313" key="1">
    <source>
        <dbReference type="EMBL" id="SHF45208.1"/>
    </source>
</evidence>
<gene>
    <name evidence="1" type="ORF">SAMN05443633_104272</name>
</gene>